<gene>
    <name evidence="4" type="ORF">UFOPK3511_01296</name>
</gene>
<dbReference type="InterPro" id="IPR036291">
    <property type="entry name" value="NAD(P)-bd_dom_sf"/>
</dbReference>
<feature type="domain" description="GFO/IDH/MocA-like oxidoreductase" evidence="3">
    <location>
        <begin position="143"/>
        <end position="273"/>
    </location>
</feature>
<evidence type="ECO:0000256" key="1">
    <source>
        <dbReference type="ARBA" id="ARBA00023002"/>
    </source>
</evidence>
<reference evidence="4" key="1">
    <citation type="submission" date="2020-05" db="EMBL/GenBank/DDBJ databases">
        <authorList>
            <person name="Chiriac C."/>
            <person name="Salcher M."/>
            <person name="Ghai R."/>
            <person name="Kavagutti S V."/>
        </authorList>
    </citation>
    <scope>NUCLEOTIDE SEQUENCE</scope>
</reference>
<organism evidence="4">
    <name type="scientific">freshwater metagenome</name>
    <dbReference type="NCBI Taxonomy" id="449393"/>
    <lineage>
        <taxon>unclassified sequences</taxon>
        <taxon>metagenomes</taxon>
        <taxon>ecological metagenomes</taxon>
    </lineage>
</organism>
<dbReference type="Gene3D" id="3.30.360.10">
    <property type="entry name" value="Dihydrodipicolinate Reductase, domain 2"/>
    <property type="match status" value="1"/>
</dbReference>
<accession>A0A6J7GDW8</accession>
<protein>
    <submittedName>
        <fullName evidence="4">Unannotated protein</fullName>
    </submittedName>
</protein>
<evidence type="ECO:0000313" key="4">
    <source>
        <dbReference type="EMBL" id="CAB4905216.1"/>
    </source>
</evidence>
<feature type="domain" description="Gfo/Idh/MocA-like oxidoreductase N-terminal" evidence="2">
    <location>
        <begin position="7"/>
        <end position="128"/>
    </location>
</feature>
<proteinExistence type="predicted"/>
<dbReference type="GO" id="GO:0000166">
    <property type="term" value="F:nucleotide binding"/>
    <property type="evidence" value="ECO:0007669"/>
    <property type="project" value="InterPro"/>
</dbReference>
<dbReference type="InterPro" id="IPR055170">
    <property type="entry name" value="GFO_IDH_MocA-like_dom"/>
</dbReference>
<keyword evidence="1" id="KW-0560">Oxidoreductase</keyword>
<dbReference type="AlphaFoldDB" id="A0A6J7GDW8"/>
<dbReference type="InterPro" id="IPR000683">
    <property type="entry name" value="Gfo/Idh/MocA-like_OxRdtase_N"/>
</dbReference>
<dbReference type="InterPro" id="IPR050463">
    <property type="entry name" value="Gfo/Idh/MocA_oxidrdct_glycsds"/>
</dbReference>
<dbReference type="Pfam" id="PF01408">
    <property type="entry name" value="GFO_IDH_MocA"/>
    <property type="match status" value="1"/>
</dbReference>
<dbReference type="Pfam" id="PF22725">
    <property type="entry name" value="GFO_IDH_MocA_C3"/>
    <property type="match status" value="1"/>
</dbReference>
<dbReference type="SUPFAM" id="SSF51735">
    <property type="entry name" value="NAD(P)-binding Rossmann-fold domains"/>
    <property type="match status" value="1"/>
</dbReference>
<dbReference type="PANTHER" id="PTHR43818:SF11">
    <property type="entry name" value="BCDNA.GH03377"/>
    <property type="match status" value="1"/>
</dbReference>
<name>A0A6J7GDW8_9ZZZZ</name>
<dbReference type="Gene3D" id="3.40.50.720">
    <property type="entry name" value="NAD(P)-binding Rossmann-like Domain"/>
    <property type="match status" value="1"/>
</dbReference>
<dbReference type="GO" id="GO:0016491">
    <property type="term" value="F:oxidoreductase activity"/>
    <property type="evidence" value="ECO:0007669"/>
    <property type="project" value="UniProtKB-KW"/>
</dbReference>
<dbReference type="SUPFAM" id="SSF55347">
    <property type="entry name" value="Glyceraldehyde-3-phosphate dehydrogenase-like, C-terminal domain"/>
    <property type="match status" value="1"/>
</dbReference>
<dbReference type="PANTHER" id="PTHR43818">
    <property type="entry name" value="BCDNA.GH03377"/>
    <property type="match status" value="1"/>
</dbReference>
<evidence type="ECO:0000259" key="3">
    <source>
        <dbReference type="Pfam" id="PF22725"/>
    </source>
</evidence>
<dbReference type="EMBL" id="CAFBMA010000025">
    <property type="protein sequence ID" value="CAB4905216.1"/>
    <property type="molecule type" value="Genomic_DNA"/>
</dbReference>
<evidence type="ECO:0000259" key="2">
    <source>
        <dbReference type="Pfam" id="PF01408"/>
    </source>
</evidence>
<sequence length="373" mass="40802">MADKPIVNVGIIGYGMMGKAHSYGYRVAPMLYQLPVDINVVAIAGRDAKGVENAANNYQIPRWTTRWQDLIEDPNIDVIDICTPPLTHSEIAIAAAKAGKAIICEKPLAITYAEAAAAAKAVADAKVPNAIGFNYRRLPAVSLMKKMVDDGDIGEVILWRCTWLTDEFSDPATPFDWRFDRKIGGSTIADLGCHVIDLALWMVGDIDRVNAHSTTFTKFRSSPEGPKEVTVDEASSLFLKFASGASGTLEVGRVGVRRPCDMLIEINGTKGTLIFDYSNLNELKFGSSAEDIKTYGMKTIRAEHTSHPFSAHWWPIGQGVGYGSSFVNQIADWFETWPKGNWSPDFAQGARVQAVVEAGEISAETEKWVAVKN</sequence>